<evidence type="ECO:0000256" key="4">
    <source>
        <dbReference type="ARBA" id="ARBA00022679"/>
    </source>
</evidence>
<sequence length="318" mass="34682">MKTIVMHYIEPPHIILRKGLCAGTVYPKLAEHMAEFMAATLFSTSRLAMSDTAFRQASAMGANAEMCKITELVIFTEPYGIASNNRHTTPQLDSTVAALREDAEAKVAISELKTKFVEKAEAYLHGDLHTGSMMCTQESTQVIDPEFAYYGPIGFDVGSFLANLLMAYFAQDGHATATDDRSKFRAWLSQCIVDTWQLFATKFLTRWSERAAAGGENSAYPALLFGQVAGGQAALAAAQSALMAEVFRDTLGFCGAEIIRRTVGIAHVEDLESIQDPEVRAACERRAIKLARTLLVLKDKACPDIKAVVVAADAQRQS</sequence>
<dbReference type="EC" id="2.7.1.100" evidence="3"/>
<evidence type="ECO:0000256" key="6">
    <source>
        <dbReference type="ARBA" id="ARBA00022777"/>
    </source>
</evidence>
<dbReference type="GO" id="GO:0005524">
    <property type="term" value="F:ATP binding"/>
    <property type="evidence" value="ECO:0007669"/>
    <property type="project" value="UniProtKB-KW"/>
</dbReference>
<dbReference type="SUPFAM" id="SSF56112">
    <property type="entry name" value="Protein kinase-like (PK-like)"/>
    <property type="match status" value="1"/>
</dbReference>
<evidence type="ECO:0000313" key="9">
    <source>
        <dbReference type="EMBL" id="CAD8669683.1"/>
    </source>
</evidence>
<name>A0A7S0R8Q8_9CHLO</name>
<dbReference type="InterPro" id="IPR009212">
    <property type="entry name" value="Methylthioribose_kinase"/>
</dbReference>
<keyword evidence="7" id="KW-0067">ATP-binding</keyword>
<dbReference type="EMBL" id="HBFA01019761">
    <property type="protein sequence ID" value="CAD8669683.1"/>
    <property type="molecule type" value="Transcribed_RNA"/>
</dbReference>
<dbReference type="GO" id="GO:0046522">
    <property type="term" value="F:S-methyl-5-thioribose kinase activity"/>
    <property type="evidence" value="ECO:0007669"/>
    <property type="project" value="UniProtKB-EC"/>
</dbReference>
<dbReference type="PANTHER" id="PTHR34273">
    <property type="entry name" value="METHYLTHIORIBOSE KINASE"/>
    <property type="match status" value="1"/>
</dbReference>
<keyword evidence="4" id="KW-0808">Transferase</keyword>
<gene>
    <name evidence="9" type="ORF">POBO1169_LOCUS10115</name>
</gene>
<feature type="domain" description="Aminoglycoside phosphotransferase" evidence="8">
    <location>
        <begin position="28"/>
        <end position="172"/>
    </location>
</feature>
<comment type="subunit">
    <text evidence="2">Homodimer.</text>
</comment>
<evidence type="ECO:0000256" key="5">
    <source>
        <dbReference type="ARBA" id="ARBA00022741"/>
    </source>
</evidence>
<evidence type="ECO:0000256" key="7">
    <source>
        <dbReference type="ARBA" id="ARBA00022840"/>
    </source>
</evidence>
<evidence type="ECO:0000259" key="8">
    <source>
        <dbReference type="Pfam" id="PF01636"/>
    </source>
</evidence>
<protein>
    <recommendedName>
        <fullName evidence="3">S-methyl-5-thioribose kinase</fullName>
        <ecNumber evidence="3">2.7.1.100</ecNumber>
    </recommendedName>
</protein>
<proteinExistence type="inferred from homology"/>
<dbReference type="GO" id="GO:0009086">
    <property type="term" value="P:methionine biosynthetic process"/>
    <property type="evidence" value="ECO:0007669"/>
    <property type="project" value="InterPro"/>
</dbReference>
<dbReference type="InterPro" id="IPR002575">
    <property type="entry name" value="Aminoglycoside_PTrfase"/>
</dbReference>
<reference evidence="9" key="1">
    <citation type="submission" date="2021-01" db="EMBL/GenBank/DDBJ databases">
        <authorList>
            <person name="Corre E."/>
            <person name="Pelletier E."/>
            <person name="Niang G."/>
            <person name="Scheremetjew M."/>
            <person name="Finn R."/>
            <person name="Kale V."/>
            <person name="Holt S."/>
            <person name="Cochrane G."/>
            <person name="Meng A."/>
            <person name="Brown T."/>
            <person name="Cohen L."/>
        </authorList>
    </citation>
    <scope>NUCLEOTIDE SEQUENCE</scope>
    <source>
        <strain evidence="9">CCMP722</strain>
    </source>
</reference>
<evidence type="ECO:0000256" key="2">
    <source>
        <dbReference type="ARBA" id="ARBA00011738"/>
    </source>
</evidence>
<dbReference type="Gene3D" id="3.90.1200.10">
    <property type="match status" value="1"/>
</dbReference>
<keyword evidence="5" id="KW-0547">Nucleotide-binding</keyword>
<accession>A0A7S0R8Q8</accession>
<dbReference type="PANTHER" id="PTHR34273:SF2">
    <property type="entry name" value="METHYLTHIORIBOSE KINASE"/>
    <property type="match status" value="1"/>
</dbReference>
<evidence type="ECO:0000256" key="1">
    <source>
        <dbReference type="ARBA" id="ARBA00010165"/>
    </source>
</evidence>
<dbReference type="InterPro" id="IPR011009">
    <property type="entry name" value="Kinase-like_dom_sf"/>
</dbReference>
<comment type="similarity">
    <text evidence="1">Belongs to the methylthioribose kinase family.</text>
</comment>
<keyword evidence="6" id="KW-0418">Kinase</keyword>
<dbReference type="NCBIfam" id="TIGR01767">
    <property type="entry name" value="MTRK"/>
    <property type="match status" value="1"/>
</dbReference>
<dbReference type="Pfam" id="PF01636">
    <property type="entry name" value="APH"/>
    <property type="match status" value="1"/>
</dbReference>
<evidence type="ECO:0000256" key="3">
    <source>
        <dbReference type="ARBA" id="ARBA00012128"/>
    </source>
</evidence>
<organism evidence="9">
    <name type="scientific">Pyramimonas obovata</name>
    <dbReference type="NCBI Taxonomy" id="1411642"/>
    <lineage>
        <taxon>Eukaryota</taxon>
        <taxon>Viridiplantae</taxon>
        <taxon>Chlorophyta</taxon>
        <taxon>Pyramimonadophyceae</taxon>
        <taxon>Pyramimonadales</taxon>
        <taxon>Pyramimonadaceae</taxon>
        <taxon>Pyramimonas</taxon>
        <taxon>Pyramimonas incertae sedis</taxon>
    </lineage>
</organism>
<dbReference type="AlphaFoldDB" id="A0A7S0R8Q8"/>